<comment type="caution">
    <text evidence="2">The sequence shown here is derived from an EMBL/GenBank/DDBJ whole genome shotgun (WGS) entry which is preliminary data.</text>
</comment>
<dbReference type="STRING" id="1802200.A2812_01770"/>
<evidence type="ECO:0000313" key="2">
    <source>
        <dbReference type="EMBL" id="OGZ63430.1"/>
    </source>
</evidence>
<feature type="compositionally biased region" description="Basic and acidic residues" evidence="1">
    <location>
        <begin position="12"/>
        <end position="27"/>
    </location>
</feature>
<accession>A0A1G2HMD3</accession>
<feature type="region of interest" description="Disordered" evidence="1">
    <location>
        <begin position="1"/>
        <end position="27"/>
    </location>
</feature>
<dbReference type="AlphaFoldDB" id="A0A1G2HMD3"/>
<reference evidence="2 3" key="1">
    <citation type="journal article" date="2016" name="Nat. Commun.">
        <title>Thousands of microbial genomes shed light on interconnected biogeochemical processes in an aquifer system.</title>
        <authorList>
            <person name="Anantharaman K."/>
            <person name="Brown C.T."/>
            <person name="Hug L.A."/>
            <person name="Sharon I."/>
            <person name="Castelle C.J."/>
            <person name="Probst A.J."/>
            <person name="Thomas B.C."/>
            <person name="Singh A."/>
            <person name="Wilkins M.J."/>
            <person name="Karaoz U."/>
            <person name="Brodie E.L."/>
            <person name="Williams K.H."/>
            <person name="Hubbard S.S."/>
            <person name="Banfield J.F."/>
        </authorList>
    </citation>
    <scope>NUCLEOTIDE SEQUENCE [LARGE SCALE GENOMIC DNA]</scope>
</reference>
<dbReference type="EMBL" id="MHOM01000036">
    <property type="protein sequence ID" value="OGZ63430.1"/>
    <property type="molecule type" value="Genomic_DNA"/>
</dbReference>
<proteinExistence type="predicted"/>
<dbReference type="Proteomes" id="UP000177190">
    <property type="component" value="Unassembled WGS sequence"/>
</dbReference>
<sequence>MAKQEQFGGEQPEGKIETPLPSDKKESSIDAAYFSSVSRYFNRRKEDWMADRENPSEEDLQYEQFLSAQQNVLGKVANAKQLEKLQPKDVSFALSELAGMMASNWEQDPNSTIDEKKEYLEAKEIFMATCKKMFPEIESEASSSIFYIEAEKLIRLGISAVSVSMSEGGKLLKENPKELTKRINNILHTSGDAMKSYAFYGFIAEDVKETEAMEKKLGMGVISLYKLQLMRDRLTEKIYGRADITPGETRQIDEAREKVK</sequence>
<evidence type="ECO:0000256" key="1">
    <source>
        <dbReference type="SAM" id="MobiDB-lite"/>
    </source>
</evidence>
<evidence type="ECO:0000313" key="3">
    <source>
        <dbReference type="Proteomes" id="UP000177190"/>
    </source>
</evidence>
<protein>
    <submittedName>
        <fullName evidence="2">Uncharacterized protein</fullName>
    </submittedName>
</protein>
<gene>
    <name evidence="2" type="ORF">A2812_01770</name>
</gene>
<name>A0A1G2HMD3_9BACT</name>
<organism evidence="2 3">
    <name type="scientific">Candidatus Staskawiczbacteria bacterium RIFCSPHIGHO2_01_FULL_36_16</name>
    <dbReference type="NCBI Taxonomy" id="1802200"/>
    <lineage>
        <taxon>Bacteria</taxon>
        <taxon>Candidatus Staskawicziibacteriota</taxon>
    </lineage>
</organism>